<evidence type="ECO:0000313" key="1">
    <source>
        <dbReference type="EMBL" id="KAF2630789.1"/>
    </source>
</evidence>
<proteinExistence type="predicted"/>
<dbReference type="Proteomes" id="UP000799754">
    <property type="component" value="Unassembled WGS sequence"/>
</dbReference>
<gene>
    <name evidence="1" type="ORF">BU25DRAFT_408067</name>
</gene>
<reference evidence="1" key="1">
    <citation type="journal article" date="2020" name="Stud. Mycol.">
        <title>101 Dothideomycetes genomes: a test case for predicting lifestyles and emergence of pathogens.</title>
        <authorList>
            <person name="Haridas S."/>
            <person name="Albert R."/>
            <person name="Binder M."/>
            <person name="Bloem J."/>
            <person name="Labutti K."/>
            <person name="Salamov A."/>
            <person name="Andreopoulos B."/>
            <person name="Baker S."/>
            <person name="Barry K."/>
            <person name="Bills G."/>
            <person name="Bluhm B."/>
            <person name="Cannon C."/>
            <person name="Castanera R."/>
            <person name="Culley D."/>
            <person name="Daum C."/>
            <person name="Ezra D."/>
            <person name="Gonzalez J."/>
            <person name="Henrissat B."/>
            <person name="Kuo A."/>
            <person name="Liang C."/>
            <person name="Lipzen A."/>
            <person name="Lutzoni F."/>
            <person name="Magnuson J."/>
            <person name="Mondo S."/>
            <person name="Nolan M."/>
            <person name="Ohm R."/>
            <person name="Pangilinan J."/>
            <person name="Park H.-J."/>
            <person name="Ramirez L."/>
            <person name="Alfaro M."/>
            <person name="Sun H."/>
            <person name="Tritt A."/>
            <person name="Yoshinaga Y."/>
            <person name="Zwiers L.-H."/>
            <person name="Turgeon B."/>
            <person name="Goodwin S."/>
            <person name="Spatafora J."/>
            <person name="Crous P."/>
            <person name="Grigoriev I."/>
        </authorList>
    </citation>
    <scope>NUCLEOTIDE SEQUENCE</scope>
    <source>
        <strain evidence="1">CBS 525.71</strain>
    </source>
</reference>
<organism evidence="1 2">
    <name type="scientific">Macroventuria anomochaeta</name>
    <dbReference type="NCBI Taxonomy" id="301207"/>
    <lineage>
        <taxon>Eukaryota</taxon>
        <taxon>Fungi</taxon>
        <taxon>Dikarya</taxon>
        <taxon>Ascomycota</taxon>
        <taxon>Pezizomycotina</taxon>
        <taxon>Dothideomycetes</taxon>
        <taxon>Pleosporomycetidae</taxon>
        <taxon>Pleosporales</taxon>
        <taxon>Pleosporineae</taxon>
        <taxon>Didymellaceae</taxon>
        <taxon>Macroventuria</taxon>
    </lineage>
</organism>
<sequence length="67" mass="7526">MLVRLLASAAIRLGGLGCKRFPYALHWSEEPVVLEVDTPVRRPSIYLRACPYRSKIGVLIIMLLVFG</sequence>
<protein>
    <submittedName>
        <fullName evidence="1">Uncharacterized protein</fullName>
    </submittedName>
</protein>
<evidence type="ECO:0000313" key="2">
    <source>
        <dbReference type="Proteomes" id="UP000799754"/>
    </source>
</evidence>
<accession>A0ACB6SC18</accession>
<name>A0ACB6SC18_9PLEO</name>
<keyword evidence="2" id="KW-1185">Reference proteome</keyword>
<dbReference type="EMBL" id="MU006706">
    <property type="protein sequence ID" value="KAF2630789.1"/>
    <property type="molecule type" value="Genomic_DNA"/>
</dbReference>
<comment type="caution">
    <text evidence="1">The sequence shown here is derived from an EMBL/GenBank/DDBJ whole genome shotgun (WGS) entry which is preliminary data.</text>
</comment>